<protein>
    <submittedName>
        <fullName evidence="1">Uncharacterized protein</fullName>
    </submittedName>
</protein>
<evidence type="ECO:0000313" key="2">
    <source>
        <dbReference type="Proteomes" id="UP000828048"/>
    </source>
</evidence>
<dbReference type="Proteomes" id="UP000828048">
    <property type="component" value="Chromosome 5"/>
</dbReference>
<evidence type="ECO:0000313" key="1">
    <source>
        <dbReference type="EMBL" id="KAH7847316.1"/>
    </source>
</evidence>
<comment type="caution">
    <text evidence="1">The sequence shown here is derived from an EMBL/GenBank/DDBJ whole genome shotgun (WGS) entry which is preliminary data.</text>
</comment>
<keyword evidence="2" id="KW-1185">Reference proteome</keyword>
<reference evidence="1 2" key="1">
    <citation type="journal article" date="2021" name="Hortic Res">
        <title>High-quality reference genome and annotation aids understanding of berry development for evergreen blueberry (Vaccinium darrowii).</title>
        <authorList>
            <person name="Yu J."/>
            <person name="Hulse-Kemp A.M."/>
            <person name="Babiker E."/>
            <person name="Staton M."/>
        </authorList>
    </citation>
    <scope>NUCLEOTIDE SEQUENCE [LARGE SCALE GENOMIC DNA]</scope>
    <source>
        <strain evidence="2">cv. NJ 8807/NJ 8810</strain>
        <tissue evidence="1">Young leaf</tissue>
    </source>
</reference>
<gene>
    <name evidence="1" type="ORF">Vadar_024677</name>
</gene>
<organism evidence="1 2">
    <name type="scientific">Vaccinium darrowii</name>
    <dbReference type="NCBI Taxonomy" id="229202"/>
    <lineage>
        <taxon>Eukaryota</taxon>
        <taxon>Viridiplantae</taxon>
        <taxon>Streptophyta</taxon>
        <taxon>Embryophyta</taxon>
        <taxon>Tracheophyta</taxon>
        <taxon>Spermatophyta</taxon>
        <taxon>Magnoliopsida</taxon>
        <taxon>eudicotyledons</taxon>
        <taxon>Gunneridae</taxon>
        <taxon>Pentapetalae</taxon>
        <taxon>asterids</taxon>
        <taxon>Ericales</taxon>
        <taxon>Ericaceae</taxon>
        <taxon>Vaccinioideae</taxon>
        <taxon>Vaccinieae</taxon>
        <taxon>Vaccinium</taxon>
    </lineage>
</organism>
<accession>A0ACB7Y1N1</accession>
<name>A0ACB7Y1N1_9ERIC</name>
<sequence>MHEEQQSHVLASVSQRLSAAELEEGEINKEFQLCQQQFESIKAKEAQLKKELKDLGIKRKEMEAQLLAHENELSKRQANVSRLKEEVSTIQNAAVQSDADIENLEQMKNLLEALQKELADFKLFP</sequence>
<dbReference type="EMBL" id="CM037155">
    <property type="protein sequence ID" value="KAH7847316.1"/>
    <property type="molecule type" value="Genomic_DNA"/>
</dbReference>
<proteinExistence type="predicted"/>